<reference evidence="1" key="1">
    <citation type="submission" date="2013-05" db="EMBL/GenBank/DDBJ databases">
        <title>Genome assembly of Cystobacter fuscus DSM 2262.</title>
        <authorList>
            <person name="Sharma G."/>
            <person name="Khatri I."/>
            <person name="Kaur C."/>
            <person name="Mayilraj S."/>
            <person name="Subramanian S."/>
        </authorList>
    </citation>
    <scope>NUCLEOTIDE SEQUENCE [LARGE SCALE GENOMIC DNA]</scope>
    <source>
        <strain evidence="1">DSM 2262</strain>
    </source>
</reference>
<proteinExistence type="predicted"/>
<dbReference type="AlphaFoldDB" id="S9QTP5"/>
<dbReference type="Proteomes" id="UP000011682">
    <property type="component" value="Unassembled WGS sequence"/>
</dbReference>
<accession>S9QTP5</accession>
<sequence length="88" mass="9227">MRRATGARTRRAALVACWTASLPRGTPGLRRPGMSLPDAGRWQVFGLASVGVMPPTPSPSQLRGASGVDGFVLADRCGAAPDSHRIPF</sequence>
<gene>
    <name evidence="1" type="ORF">D187_000076</name>
</gene>
<name>S9QTP5_CYSF2</name>
<organism evidence="1 2">
    <name type="scientific">Cystobacter fuscus (strain ATCC 25194 / DSM 2262 / NBRC 100088 / M29)</name>
    <dbReference type="NCBI Taxonomy" id="1242864"/>
    <lineage>
        <taxon>Bacteria</taxon>
        <taxon>Pseudomonadati</taxon>
        <taxon>Myxococcota</taxon>
        <taxon>Myxococcia</taxon>
        <taxon>Myxococcales</taxon>
        <taxon>Cystobacterineae</taxon>
        <taxon>Archangiaceae</taxon>
        <taxon>Cystobacter</taxon>
    </lineage>
</organism>
<comment type="caution">
    <text evidence="1">The sequence shown here is derived from an EMBL/GenBank/DDBJ whole genome shotgun (WGS) entry which is preliminary data.</text>
</comment>
<dbReference type="EMBL" id="ANAH02000001">
    <property type="protein sequence ID" value="EPX64654.1"/>
    <property type="molecule type" value="Genomic_DNA"/>
</dbReference>
<keyword evidence="2" id="KW-1185">Reference proteome</keyword>
<evidence type="ECO:0000313" key="1">
    <source>
        <dbReference type="EMBL" id="EPX64654.1"/>
    </source>
</evidence>
<evidence type="ECO:0000313" key="2">
    <source>
        <dbReference type="Proteomes" id="UP000011682"/>
    </source>
</evidence>
<protein>
    <submittedName>
        <fullName evidence="1">Uncharacterized protein</fullName>
    </submittedName>
</protein>